<keyword evidence="2" id="KW-1003">Cell membrane</keyword>
<evidence type="ECO:0000256" key="1">
    <source>
        <dbReference type="ARBA" id="ARBA00004651"/>
    </source>
</evidence>
<evidence type="ECO:0000256" key="2">
    <source>
        <dbReference type="ARBA" id="ARBA00022475"/>
    </source>
</evidence>
<proteinExistence type="predicted"/>
<accession>A0A4P7UI28</accession>
<evidence type="ECO:0000256" key="3">
    <source>
        <dbReference type="ARBA" id="ARBA00022692"/>
    </source>
</evidence>
<feature type="transmembrane region" description="Helical" evidence="6">
    <location>
        <begin position="325"/>
        <end position="344"/>
    </location>
</feature>
<feature type="domain" description="EamA" evidence="7">
    <location>
        <begin position="231"/>
        <end position="366"/>
    </location>
</feature>
<feature type="transmembrane region" description="Helical" evidence="6">
    <location>
        <begin position="264"/>
        <end position="282"/>
    </location>
</feature>
<dbReference type="Pfam" id="PF00892">
    <property type="entry name" value="EamA"/>
    <property type="match status" value="2"/>
</dbReference>
<dbReference type="Gene3D" id="1.10.3730.20">
    <property type="match status" value="1"/>
</dbReference>
<keyword evidence="4 6" id="KW-1133">Transmembrane helix</keyword>
<dbReference type="GO" id="GO:0005886">
    <property type="term" value="C:plasma membrane"/>
    <property type="evidence" value="ECO:0007669"/>
    <property type="project" value="UniProtKB-SubCell"/>
</dbReference>
<evidence type="ECO:0000256" key="4">
    <source>
        <dbReference type="ARBA" id="ARBA00022989"/>
    </source>
</evidence>
<evidence type="ECO:0000259" key="7">
    <source>
        <dbReference type="Pfam" id="PF00892"/>
    </source>
</evidence>
<feature type="transmembrane region" description="Helical" evidence="6">
    <location>
        <begin position="234"/>
        <end position="252"/>
    </location>
</feature>
<dbReference type="InterPro" id="IPR050638">
    <property type="entry name" value="AA-Vitamin_Transporters"/>
</dbReference>
<dbReference type="InterPro" id="IPR037185">
    <property type="entry name" value="EmrE-like"/>
</dbReference>
<feature type="transmembrane region" description="Helical" evidence="6">
    <location>
        <begin position="164"/>
        <end position="185"/>
    </location>
</feature>
<feature type="transmembrane region" description="Helical" evidence="6">
    <location>
        <begin position="350"/>
        <end position="369"/>
    </location>
</feature>
<keyword evidence="5 6" id="KW-0472">Membrane</keyword>
<organism evidence="8 9">
    <name type="scientific">Desulfovibrio desulfuricans</name>
    <dbReference type="NCBI Taxonomy" id="876"/>
    <lineage>
        <taxon>Bacteria</taxon>
        <taxon>Pseudomonadati</taxon>
        <taxon>Thermodesulfobacteriota</taxon>
        <taxon>Desulfovibrionia</taxon>
        <taxon>Desulfovibrionales</taxon>
        <taxon>Desulfovibrionaceae</taxon>
        <taxon>Desulfovibrio</taxon>
    </lineage>
</organism>
<feature type="transmembrane region" description="Helical" evidence="6">
    <location>
        <begin position="194"/>
        <end position="214"/>
    </location>
</feature>
<evidence type="ECO:0000313" key="8">
    <source>
        <dbReference type="EMBL" id="QCC85177.1"/>
    </source>
</evidence>
<dbReference type="AlphaFoldDB" id="A0A4P7UI28"/>
<comment type="subcellular location">
    <subcellularLocation>
        <location evidence="1">Cell membrane</location>
        <topology evidence="1">Multi-pass membrane protein</topology>
    </subcellularLocation>
</comment>
<name>A0A4P7UI28_DESDE</name>
<dbReference type="OrthoDB" id="9799821at2"/>
<evidence type="ECO:0000256" key="5">
    <source>
        <dbReference type="ARBA" id="ARBA00023136"/>
    </source>
</evidence>
<gene>
    <name evidence="8" type="ORF">DDIC_04630</name>
</gene>
<sequence length="376" mass="39265">MDHFSQATLSAAGWQCAPADNHRRKQAGERFSMGLCKNNTPCAPENARAAAQAEQVQNTGQYAAAQAPSRAKPWGAWISLALAMSIAGSAVVAGKVLVGSLPVFLAAGLGLGAGLVLMLPMLWLRGETGGLDRRTHATLALQALCGIALYRVCTFEGLRFTSAASAGLMSSAAPAVIGLMAWGLLRERPPLRRIGGIACVSAGLVAINLSPFWAGSASTELAGGDQWRSLLGNGLVLLAVLCEAAFSVLSKARCCPMSPLRRTSIVSLYAFVMLLPMALLDARDFDLSAMPVRAVWGIVYYGVAVSYLSYVLWFRGIAHVPASAAAAFTGLVPVSGVVLSWLVLGEGILWTHLAGLACVTAGIWLSCAAKNAPARN</sequence>
<feature type="transmembrane region" description="Helical" evidence="6">
    <location>
        <begin position="294"/>
        <end position="313"/>
    </location>
</feature>
<dbReference type="Proteomes" id="UP000297065">
    <property type="component" value="Chromosome"/>
</dbReference>
<dbReference type="PANTHER" id="PTHR32322:SF18">
    <property type="entry name" value="S-ADENOSYLMETHIONINE_S-ADENOSYLHOMOCYSTEINE TRANSPORTER"/>
    <property type="match status" value="1"/>
</dbReference>
<evidence type="ECO:0000313" key="9">
    <source>
        <dbReference type="Proteomes" id="UP000297065"/>
    </source>
</evidence>
<feature type="domain" description="EamA" evidence="7">
    <location>
        <begin position="79"/>
        <end position="208"/>
    </location>
</feature>
<feature type="transmembrane region" description="Helical" evidence="6">
    <location>
        <begin position="74"/>
        <end position="97"/>
    </location>
</feature>
<dbReference type="PANTHER" id="PTHR32322">
    <property type="entry name" value="INNER MEMBRANE TRANSPORTER"/>
    <property type="match status" value="1"/>
</dbReference>
<dbReference type="InterPro" id="IPR000620">
    <property type="entry name" value="EamA_dom"/>
</dbReference>
<protein>
    <submittedName>
        <fullName evidence="8">DMT family transporter</fullName>
    </submittedName>
</protein>
<dbReference type="EMBL" id="CP036295">
    <property type="protein sequence ID" value="QCC85177.1"/>
    <property type="molecule type" value="Genomic_DNA"/>
</dbReference>
<keyword evidence="3 6" id="KW-0812">Transmembrane</keyword>
<feature type="transmembrane region" description="Helical" evidence="6">
    <location>
        <begin position="103"/>
        <end position="124"/>
    </location>
</feature>
<reference evidence="8 9" key="1">
    <citation type="submission" date="2019-02" db="EMBL/GenBank/DDBJ databases">
        <title>Complete Genome Sequence of Desulfovibrio desulfuricans IC1, a Sulfonate Utilizing Anaerobe.</title>
        <authorList>
            <person name="Day L.A."/>
            <person name="De Leon K.B."/>
            <person name="Wall J.D."/>
        </authorList>
    </citation>
    <scope>NUCLEOTIDE SEQUENCE [LARGE SCALE GENOMIC DNA]</scope>
    <source>
        <strain evidence="8 9">IC1</strain>
    </source>
</reference>
<evidence type="ECO:0000256" key="6">
    <source>
        <dbReference type="SAM" id="Phobius"/>
    </source>
</evidence>
<dbReference type="SUPFAM" id="SSF103481">
    <property type="entry name" value="Multidrug resistance efflux transporter EmrE"/>
    <property type="match status" value="2"/>
</dbReference>